<evidence type="ECO:0000313" key="1">
    <source>
        <dbReference type="EMBL" id="EOQ58035.1"/>
    </source>
</evidence>
<evidence type="ECO:0008006" key="3">
    <source>
        <dbReference type="Google" id="ProtNLM"/>
    </source>
</evidence>
<name>A0ABC9SQV5_BACCE</name>
<proteinExistence type="predicted"/>
<protein>
    <recommendedName>
        <fullName evidence="3">Cytoplasmic protein</fullName>
    </recommendedName>
</protein>
<organism evidence="1 2">
    <name type="scientific">Bacillus cereus TIAC219</name>
    <dbReference type="NCBI Taxonomy" id="718222"/>
    <lineage>
        <taxon>Bacteria</taxon>
        <taxon>Bacillati</taxon>
        <taxon>Bacillota</taxon>
        <taxon>Bacilli</taxon>
        <taxon>Bacillales</taxon>
        <taxon>Bacillaceae</taxon>
        <taxon>Bacillus</taxon>
        <taxon>Bacillus cereus group</taxon>
    </lineage>
</organism>
<reference evidence="1 2" key="1">
    <citation type="submission" date="2013-01" db="EMBL/GenBank/DDBJ databases">
        <title>The Genome Sequence of Bacillus cereus TIAC219.</title>
        <authorList>
            <consortium name="The Broad Institute Genome Sequencing Platform"/>
            <consortium name="The Broad Institute Genome Sequencing Center for Infectious Disease"/>
            <person name="Feldgarden M."/>
            <person name="Van der Auwera G.A."/>
            <person name="Mahillon J."/>
            <person name="Duprez V."/>
            <person name="Timmery S."/>
            <person name="Mattelet C."/>
            <person name="Dierick K."/>
            <person name="Sun M."/>
            <person name="Yu Z."/>
            <person name="Zhu L."/>
            <person name="Hu X."/>
            <person name="Shank E.B."/>
            <person name="Swiecicka I."/>
            <person name="Hansen B.M."/>
            <person name="Andrup L."/>
            <person name="Walker B."/>
            <person name="Young S.K."/>
            <person name="Zeng Q."/>
            <person name="Gargeya S."/>
            <person name="Fitzgerald M."/>
            <person name="Haas B."/>
            <person name="Abouelleil A."/>
            <person name="Alvarado L."/>
            <person name="Arachchi H.M."/>
            <person name="Berlin A.M."/>
            <person name="Chapman S.B."/>
            <person name="Dewar J."/>
            <person name="Goldberg J."/>
            <person name="Griggs A."/>
            <person name="Gujja S."/>
            <person name="Hansen M."/>
            <person name="Howarth C."/>
            <person name="Imamovic A."/>
            <person name="Larimer J."/>
            <person name="McCowan C."/>
            <person name="Murphy C."/>
            <person name="Neiman D."/>
            <person name="Pearson M."/>
            <person name="Priest M."/>
            <person name="Roberts A."/>
            <person name="Saif S."/>
            <person name="Shea T."/>
            <person name="Sisk P."/>
            <person name="Sykes S."/>
            <person name="Wortman J."/>
            <person name="Nusbaum C."/>
            <person name="Birren B."/>
        </authorList>
    </citation>
    <scope>NUCLEOTIDE SEQUENCE [LARGE SCALE GENOMIC DNA]</scope>
    <source>
        <strain evidence="1 2">TIAC219</strain>
    </source>
</reference>
<sequence length="59" mass="7168">MKDDNKEIIYNKEKIITSIDDISLLQAKLQDERKEFKAICSLTREFRNMMLYQDKEKVR</sequence>
<dbReference type="Proteomes" id="UP000014060">
    <property type="component" value="Unassembled WGS sequence"/>
</dbReference>
<evidence type="ECO:0000313" key="2">
    <source>
        <dbReference type="Proteomes" id="UP000014060"/>
    </source>
</evidence>
<dbReference type="AlphaFoldDB" id="A0ABC9SQV5"/>
<dbReference type="EMBL" id="AHCJ01000081">
    <property type="protein sequence ID" value="EOQ58035.1"/>
    <property type="molecule type" value="Genomic_DNA"/>
</dbReference>
<comment type="caution">
    <text evidence="1">The sequence shown here is derived from an EMBL/GenBank/DDBJ whole genome shotgun (WGS) entry which is preliminary data.</text>
</comment>
<accession>A0ABC9SQV5</accession>
<dbReference type="RefSeq" id="WP_000650736.1">
    <property type="nucleotide sequence ID" value="NZ_KB976013.1"/>
</dbReference>
<gene>
    <name evidence="1" type="ORF">IAY_06693</name>
</gene>